<reference evidence="2 3" key="1">
    <citation type="submission" date="2020-07" db="EMBL/GenBank/DDBJ databases">
        <title>Comparative genomics of pyrophilous fungi reveals a link between fire events and developmental genes.</title>
        <authorList>
            <consortium name="DOE Joint Genome Institute"/>
            <person name="Steindorff A.S."/>
            <person name="Carver A."/>
            <person name="Calhoun S."/>
            <person name="Stillman K."/>
            <person name="Liu H."/>
            <person name="Lipzen A."/>
            <person name="Pangilinan J."/>
            <person name="Labutti K."/>
            <person name="Bruns T.D."/>
            <person name="Grigoriev I.V."/>
        </authorList>
    </citation>
    <scope>NUCLEOTIDE SEQUENCE [LARGE SCALE GENOMIC DNA]</scope>
    <source>
        <strain evidence="2 3">CBS 144469</strain>
    </source>
</reference>
<feature type="transmembrane region" description="Helical" evidence="1">
    <location>
        <begin position="23"/>
        <end position="42"/>
    </location>
</feature>
<feature type="transmembrane region" description="Helical" evidence="1">
    <location>
        <begin position="106"/>
        <end position="130"/>
    </location>
</feature>
<dbReference type="Proteomes" id="UP000521943">
    <property type="component" value="Unassembled WGS sequence"/>
</dbReference>
<name>A0A8H6HNS8_9AGAR</name>
<keyword evidence="1" id="KW-1133">Transmembrane helix</keyword>
<feature type="transmembrane region" description="Helical" evidence="1">
    <location>
        <begin position="145"/>
        <end position="169"/>
    </location>
</feature>
<protein>
    <submittedName>
        <fullName evidence="2">Uncharacterized protein</fullName>
    </submittedName>
</protein>
<feature type="transmembrane region" description="Helical" evidence="1">
    <location>
        <begin position="48"/>
        <end position="69"/>
    </location>
</feature>
<keyword evidence="1" id="KW-0472">Membrane</keyword>
<dbReference type="AlphaFoldDB" id="A0A8H6HNS8"/>
<sequence length="193" mass="21300">MESLPAGPTGVPTSRRQRLIHRLLWASLGLSLVIFAIAMIWFGWDARYLSVIGSIATLTFDASLLFMLFRDCRRLQSQPHTNAHPNTQDANQRASRFQLPCILHKASIILAVGLVALWLGAVGVLCWALSLTSRYEGKFPTSRAWFARAAVETVLCAAHAGVLGAYAVLCMKERKKLVGAGLKWYQLGEYGVQ</sequence>
<evidence type="ECO:0000313" key="2">
    <source>
        <dbReference type="EMBL" id="KAF6749905.1"/>
    </source>
</evidence>
<evidence type="ECO:0000313" key="3">
    <source>
        <dbReference type="Proteomes" id="UP000521943"/>
    </source>
</evidence>
<keyword evidence="3" id="KW-1185">Reference proteome</keyword>
<organism evidence="2 3">
    <name type="scientific">Ephemerocybe angulata</name>
    <dbReference type="NCBI Taxonomy" id="980116"/>
    <lineage>
        <taxon>Eukaryota</taxon>
        <taxon>Fungi</taxon>
        <taxon>Dikarya</taxon>
        <taxon>Basidiomycota</taxon>
        <taxon>Agaricomycotina</taxon>
        <taxon>Agaricomycetes</taxon>
        <taxon>Agaricomycetidae</taxon>
        <taxon>Agaricales</taxon>
        <taxon>Agaricineae</taxon>
        <taxon>Psathyrellaceae</taxon>
        <taxon>Ephemerocybe</taxon>
    </lineage>
</organism>
<comment type="caution">
    <text evidence="2">The sequence shown here is derived from an EMBL/GenBank/DDBJ whole genome shotgun (WGS) entry which is preliminary data.</text>
</comment>
<proteinExistence type="predicted"/>
<accession>A0A8H6HNS8</accession>
<keyword evidence="1" id="KW-0812">Transmembrane</keyword>
<dbReference type="OrthoDB" id="2853572at2759"/>
<evidence type="ECO:0000256" key="1">
    <source>
        <dbReference type="SAM" id="Phobius"/>
    </source>
</evidence>
<dbReference type="EMBL" id="JACGCI010000060">
    <property type="protein sequence ID" value="KAF6749905.1"/>
    <property type="molecule type" value="Genomic_DNA"/>
</dbReference>
<gene>
    <name evidence="2" type="ORF">DFP72DRAFT_912006</name>
</gene>